<feature type="transmembrane region" description="Helical" evidence="7">
    <location>
        <begin position="12"/>
        <end position="32"/>
    </location>
</feature>
<reference evidence="9" key="1">
    <citation type="journal article" date="2018" name="Mitochondrial DNA Part B Resour">
        <title>Complete mitochondrial genomes of six species of the freshwater red algal order Batrachospermales (Rhodophyta).</title>
        <authorList>
            <person name="Paiano M.O."/>
            <person name="Del Cortona A."/>
            <person name="Costa J.F."/>
            <person name="Liu S.-L."/>
            <person name="Verbruggen H."/>
            <person name="De Clerck O."/>
            <person name="Necchi O."/>
        </authorList>
    </citation>
    <scope>NUCLEOTIDE SEQUENCE</scope>
    <source>
        <strain evidence="9">J.0228</strain>
    </source>
</reference>
<evidence type="ECO:0000256" key="7">
    <source>
        <dbReference type="SAM" id="Phobius"/>
    </source>
</evidence>
<evidence type="ECO:0000313" key="9">
    <source>
        <dbReference type="EMBL" id="AVK39581.1"/>
    </source>
</evidence>
<evidence type="ECO:0000256" key="1">
    <source>
        <dbReference type="ARBA" id="ARBA00004325"/>
    </source>
</evidence>
<evidence type="ECO:0000256" key="5">
    <source>
        <dbReference type="ARBA" id="ARBA00023136"/>
    </source>
</evidence>
<name>A0A343UY24_9FLOR</name>
<dbReference type="Pfam" id="PF02326">
    <property type="entry name" value="YMF19"/>
    <property type="match status" value="1"/>
</dbReference>
<proteinExistence type="predicted"/>
<dbReference type="EMBL" id="MG787098">
    <property type="protein sequence ID" value="AVK39581.1"/>
    <property type="molecule type" value="Genomic_DNA"/>
</dbReference>
<dbReference type="GO" id="GO:0031966">
    <property type="term" value="C:mitochondrial membrane"/>
    <property type="evidence" value="ECO:0007669"/>
    <property type="project" value="UniProtKB-SubCell"/>
</dbReference>
<protein>
    <submittedName>
        <fullName evidence="9">ATP synthase F0 subunit 8</fullName>
    </submittedName>
</protein>
<reference evidence="9" key="2">
    <citation type="submission" date="2018-01" db="EMBL/GenBank/DDBJ databases">
        <authorList>
            <person name="Gaut B.S."/>
            <person name="Morton B.R."/>
            <person name="Clegg M.T."/>
            <person name="Duvall M.R."/>
        </authorList>
    </citation>
    <scope>NUCLEOTIDE SEQUENCE</scope>
    <source>
        <strain evidence="9">J.0228</strain>
    </source>
</reference>
<evidence type="ECO:0000256" key="2">
    <source>
        <dbReference type="ARBA" id="ARBA00022692"/>
    </source>
</evidence>
<keyword evidence="2 7" id="KW-0812">Transmembrane</keyword>
<keyword evidence="3 7" id="KW-1133">Transmembrane helix</keyword>
<comment type="subcellular location">
    <subcellularLocation>
        <location evidence="1">Mitochondrion membrane</location>
    </subcellularLocation>
</comment>
<keyword evidence="6" id="KW-0066">ATP synthesis</keyword>
<sequence length="129" mass="15266">MPQLDRTIIFTQIFWLFLVFASLYITLIYFFLPIFLRSMKARNLVVEFNNNENNIIKTDFLFIQTTIDATLNEQMQFIRTTLLKDLVLFSNAKSVDLRSIDSLLLDSVFYTTMYNNEVILRNICLNCKI</sequence>
<evidence type="ECO:0000256" key="4">
    <source>
        <dbReference type="ARBA" id="ARBA00023128"/>
    </source>
</evidence>
<keyword evidence="4 9" id="KW-0496">Mitochondrion</keyword>
<dbReference type="GO" id="GO:0006754">
    <property type="term" value="P:ATP biosynthetic process"/>
    <property type="evidence" value="ECO:0007669"/>
    <property type="project" value="UniProtKB-KW"/>
</dbReference>
<dbReference type="AlphaFoldDB" id="A0A343UY24"/>
<geneLocation type="mitochondrion" evidence="9"/>
<keyword evidence="5 7" id="KW-0472">Membrane</keyword>
<evidence type="ECO:0000256" key="3">
    <source>
        <dbReference type="ARBA" id="ARBA00022989"/>
    </source>
</evidence>
<evidence type="ECO:0000256" key="6">
    <source>
        <dbReference type="ARBA" id="ARBA00023310"/>
    </source>
</evidence>
<gene>
    <name evidence="9" type="primary">atp8</name>
</gene>
<dbReference type="InterPro" id="IPR003319">
    <property type="entry name" value="YMF19-like_N"/>
</dbReference>
<accession>A0A343UY24</accession>
<evidence type="ECO:0000259" key="8">
    <source>
        <dbReference type="Pfam" id="PF02326"/>
    </source>
</evidence>
<feature type="domain" description="ATP synthase YMF19-like N-terminal" evidence="8">
    <location>
        <begin position="2"/>
        <end position="60"/>
    </location>
</feature>
<organism evidence="9">
    <name type="scientific">Sheathia arcuata</name>
    <dbReference type="NCBI Taxonomy" id="340433"/>
    <lineage>
        <taxon>Eukaryota</taxon>
        <taxon>Rhodophyta</taxon>
        <taxon>Florideophyceae</taxon>
        <taxon>Nemaliophycidae</taxon>
        <taxon>Batrachospermales</taxon>
        <taxon>Batrachospermaceae</taxon>
        <taxon>Sheathia</taxon>
    </lineage>
</organism>